<keyword evidence="1" id="KW-1133">Transmembrane helix</keyword>
<accession>A0A386HU99</accession>
<evidence type="ECO:0000313" key="2">
    <source>
        <dbReference type="EMBL" id="AYD48884.1"/>
    </source>
</evidence>
<dbReference type="EMBL" id="CP032489">
    <property type="protein sequence ID" value="AYD48884.1"/>
    <property type="molecule type" value="Genomic_DNA"/>
</dbReference>
<keyword evidence="3" id="KW-1185">Reference proteome</keyword>
<dbReference type="AlphaFoldDB" id="A0A386HU99"/>
<organism evidence="2 3">
    <name type="scientific">Arachidicoccus soli</name>
    <dbReference type="NCBI Taxonomy" id="2341117"/>
    <lineage>
        <taxon>Bacteria</taxon>
        <taxon>Pseudomonadati</taxon>
        <taxon>Bacteroidota</taxon>
        <taxon>Chitinophagia</taxon>
        <taxon>Chitinophagales</taxon>
        <taxon>Chitinophagaceae</taxon>
        <taxon>Arachidicoccus</taxon>
    </lineage>
</organism>
<dbReference type="RefSeq" id="WP_119990063.1">
    <property type="nucleotide sequence ID" value="NZ_CP032489.1"/>
</dbReference>
<name>A0A386HU99_9BACT</name>
<keyword evidence="1" id="KW-0472">Membrane</keyword>
<keyword evidence="1" id="KW-0812">Transmembrane</keyword>
<evidence type="ECO:0000313" key="3">
    <source>
        <dbReference type="Proteomes" id="UP000266118"/>
    </source>
</evidence>
<feature type="transmembrane region" description="Helical" evidence="1">
    <location>
        <begin position="78"/>
        <end position="97"/>
    </location>
</feature>
<gene>
    <name evidence="2" type="ORF">D6B99_15475</name>
</gene>
<dbReference type="Proteomes" id="UP000266118">
    <property type="component" value="Chromosome"/>
</dbReference>
<evidence type="ECO:0000256" key="1">
    <source>
        <dbReference type="SAM" id="Phobius"/>
    </source>
</evidence>
<dbReference type="KEGG" id="ark:D6B99_15475"/>
<sequence>MSKGKGATKYKKTKKSRNNYNIKIVGVNNKEFDLAGLYYFLCAEMSIKKGLSKFLGILFCGGYESSLGSMRLNSVNKIKHYLCFINQFFSFCIYFYWQICWQILKKLKAAVIATFVTC</sequence>
<reference evidence="2 3" key="1">
    <citation type="submission" date="2018-09" db="EMBL/GenBank/DDBJ databases">
        <title>Arachidicoccus sp. nov., a bacterium isolated from soil.</title>
        <authorList>
            <person name="Weon H.-Y."/>
            <person name="Kwon S.-W."/>
            <person name="Lee S.A."/>
        </authorList>
    </citation>
    <scope>NUCLEOTIDE SEQUENCE [LARGE SCALE GENOMIC DNA]</scope>
    <source>
        <strain evidence="2 3">KIS59-12</strain>
    </source>
</reference>
<proteinExistence type="predicted"/>
<protein>
    <submittedName>
        <fullName evidence="2">Uncharacterized protein</fullName>
    </submittedName>
</protein>